<evidence type="ECO:0000313" key="1">
    <source>
        <dbReference type="EMBL" id="SDD87572.1"/>
    </source>
</evidence>
<dbReference type="InterPro" id="IPR025447">
    <property type="entry name" value="DUF4192"/>
</dbReference>
<evidence type="ECO:0008006" key="3">
    <source>
        <dbReference type="Google" id="ProtNLM"/>
    </source>
</evidence>
<protein>
    <recommendedName>
        <fullName evidence="3">DUF4192 domain-containing protein</fullName>
    </recommendedName>
</protein>
<dbReference type="Pfam" id="PF13830">
    <property type="entry name" value="DUF4192"/>
    <property type="match status" value="1"/>
</dbReference>
<name>A0A1G6YB67_9ACTN</name>
<sequence>MNSQTKLAINGPTDLIAAVPYLLGFEPEHSLVAVGLKAGQLQCTFRVDLPGSTDHLDRLNTLIDPVRTNDCTDVVLIAYGEPEIATACLSQALIDYALTDIDVVDALHVADGRYFNPTCNDTCCPPEGLPLPQDTAIGAALVAAGANRHPDRADITALLAPAAPERRAAVATAVDDTVVAEAALSWAEQRQMDLAAVDQWLTTANLPESPADIAMLGLAIGDLDVRDHALIASDIDPQKSSDLWLWVGRHLEEELAAPAFTIAGWCAYRYGNGVLALEAFEQAINASPNYRLAHMLLAALQAGIPPKALNNMACLNSEPTSA</sequence>
<dbReference type="OrthoDB" id="3264463at2"/>
<dbReference type="STRING" id="58114.SAMN05216270_108236"/>
<dbReference type="EMBL" id="FNAD01000008">
    <property type="protein sequence ID" value="SDD87572.1"/>
    <property type="molecule type" value="Genomic_DNA"/>
</dbReference>
<dbReference type="RefSeq" id="WP_091036813.1">
    <property type="nucleotide sequence ID" value="NZ_FNAD01000008.1"/>
</dbReference>
<dbReference type="Proteomes" id="UP000198949">
    <property type="component" value="Unassembled WGS sequence"/>
</dbReference>
<accession>A0A1G6YB67</accession>
<reference evidence="2" key="1">
    <citation type="submission" date="2016-10" db="EMBL/GenBank/DDBJ databases">
        <authorList>
            <person name="Varghese N."/>
            <person name="Submissions S."/>
        </authorList>
    </citation>
    <scope>NUCLEOTIDE SEQUENCE [LARGE SCALE GENOMIC DNA]</scope>
    <source>
        <strain evidence="2">CGMCC 4.3516</strain>
    </source>
</reference>
<keyword evidence="2" id="KW-1185">Reference proteome</keyword>
<organism evidence="1 2">
    <name type="scientific">Glycomyces harbinensis</name>
    <dbReference type="NCBI Taxonomy" id="58114"/>
    <lineage>
        <taxon>Bacteria</taxon>
        <taxon>Bacillati</taxon>
        <taxon>Actinomycetota</taxon>
        <taxon>Actinomycetes</taxon>
        <taxon>Glycomycetales</taxon>
        <taxon>Glycomycetaceae</taxon>
        <taxon>Glycomyces</taxon>
    </lineage>
</organism>
<gene>
    <name evidence="1" type="ORF">SAMN05216270_108236</name>
</gene>
<proteinExistence type="predicted"/>
<dbReference type="AlphaFoldDB" id="A0A1G6YB67"/>
<evidence type="ECO:0000313" key="2">
    <source>
        <dbReference type="Proteomes" id="UP000198949"/>
    </source>
</evidence>